<feature type="transmembrane region" description="Helical" evidence="6">
    <location>
        <begin position="12"/>
        <end position="37"/>
    </location>
</feature>
<evidence type="ECO:0000256" key="2">
    <source>
        <dbReference type="ARBA" id="ARBA00022475"/>
    </source>
</evidence>
<dbReference type="RefSeq" id="WP_015568411.1">
    <property type="nucleotide sequence ID" value="NZ_JADMPC010000003.1"/>
</dbReference>
<feature type="transmembrane region" description="Helical" evidence="6">
    <location>
        <begin position="157"/>
        <end position="177"/>
    </location>
</feature>
<proteinExistence type="predicted"/>
<feature type="transmembrane region" description="Helical" evidence="6">
    <location>
        <begin position="90"/>
        <end position="110"/>
    </location>
</feature>
<dbReference type="EMBL" id="QSKY01000022">
    <property type="protein sequence ID" value="RHF01596.1"/>
    <property type="molecule type" value="Genomic_DNA"/>
</dbReference>
<keyword evidence="3 6" id="KW-0812">Transmembrane</keyword>
<feature type="transmembrane region" description="Helical" evidence="6">
    <location>
        <begin position="465"/>
        <end position="487"/>
    </location>
</feature>
<sequence length="516" mass="59891">MNKTKNAMRNIIFGMGLRIYQIIVPFLMRTAMIYLMSVEYLGLNSLFTSILQVLNLAELGVGSAMVYSMYKPIVDKDTSTICALLNLYKLYYRFVGLVIAVIGLLLTPFIPKLISGEVPNNINIYILYLFNLAATVLTYWLFAYKNSLLQAHQRTDIVSKVTFFTTTIQYVLQLFVLWCFHNYYYYVIVMLVTQILNNLIVAFLANKMYPEYRAKGKLAPKIVKSINQRIKDLFTAKLGATIVNSADTVVISAFLGLTILAMYQNYYFIMSSVMGILTIIFSSCLAGIGNSMITETIDKNYNDFRIITFLINWIVTICMSCFGCLYQPFIILWVGKKYTFDTLVVAMLCVYFYFVIMQQIIGMYKDAAGIWHQDRFRPLVAALVNLTLNLILVRWWGIYAIILSTLISYIVVAIPWMISNVFKYVFKRDWRKYTVDMIFYFFCACIISVVCFVICNFITSRIGDFWKLVINALLCVIISNVLLFIIFRKNIYFKQMLDLIDRITKRKFNRILNIFR</sequence>
<dbReference type="AlphaFoldDB" id="A0A413Q2N6"/>
<feature type="transmembrane region" description="Helical" evidence="6">
    <location>
        <begin position="343"/>
        <end position="364"/>
    </location>
</feature>
<name>A0A413Q2N6_9FIRM</name>
<evidence type="ECO:0000313" key="9">
    <source>
        <dbReference type="Proteomes" id="UP000283501"/>
    </source>
</evidence>
<keyword evidence="4 6" id="KW-1133">Transmembrane helix</keyword>
<protein>
    <submittedName>
        <fullName evidence="7">Polysaccharide biosynthesis protein</fullName>
    </submittedName>
</protein>
<accession>A0A413Q2N6</accession>
<dbReference type="PANTHER" id="PTHR30250:SF26">
    <property type="entry name" value="PSMA PROTEIN"/>
    <property type="match status" value="1"/>
</dbReference>
<feature type="transmembrane region" description="Helical" evidence="6">
    <location>
        <begin position="398"/>
        <end position="418"/>
    </location>
</feature>
<evidence type="ECO:0000313" key="7">
    <source>
        <dbReference type="EMBL" id="RGZ87943.1"/>
    </source>
</evidence>
<feature type="transmembrane region" description="Helical" evidence="6">
    <location>
        <begin position="266"/>
        <end position="288"/>
    </location>
</feature>
<organism evidence="7 10">
    <name type="scientific">Agathobacter rectalis</name>
    <dbReference type="NCBI Taxonomy" id="39491"/>
    <lineage>
        <taxon>Bacteria</taxon>
        <taxon>Bacillati</taxon>
        <taxon>Bacillota</taxon>
        <taxon>Clostridia</taxon>
        <taxon>Lachnospirales</taxon>
        <taxon>Lachnospiraceae</taxon>
        <taxon>Agathobacter</taxon>
    </lineage>
</organism>
<feature type="transmembrane region" description="Helical" evidence="6">
    <location>
        <begin position="49"/>
        <end position="70"/>
    </location>
</feature>
<gene>
    <name evidence="8" type="ORF">DW703_12720</name>
    <name evidence="7" type="ORF">DW967_16635</name>
</gene>
<dbReference type="GO" id="GO:0005886">
    <property type="term" value="C:plasma membrane"/>
    <property type="evidence" value="ECO:0007669"/>
    <property type="project" value="UniProtKB-SubCell"/>
</dbReference>
<feature type="transmembrane region" description="Helical" evidence="6">
    <location>
        <begin position="309"/>
        <end position="331"/>
    </location>
</feature>
<evidence type="ECO:0000256" key="4">
    <source>
        <dbReference type="ARBA" id="ARBA00022989"/>
    </source>
</evidence>
<evidence type="ECO:0000313" key="8">
    <source>
        <dbReference type="EMBL" id="RHF01596.1"/>
    </source>
</evidence>
<reference evidence="9 10" key="1">
    <citation type="submission" date="2018-08" db="EMBL/GenBank/DDBJ databases">
        <title>A genome reference for cultivated species of the human gut microbiota.</title>
        <authorList>
            <person name="Zou Y."/>
            <person name="Xue W."/>
            <person name="Luo G."/>
        </authorList>
    </citation>
    <scope>NUCLEOTIDE SEQUENCE [LARGE SCALE GENOMIC DNA]</scope>
    <source>
        <strain evidence="8 9">AM26-2LB</strain>
        <strain evidence="7 10">AM47-6BH</strain>
    </source>
</reference>
<dbReference type="InterPro" id="IPR050833">
    <property type="entry name" value="Poly_Biosynth_Transport"/>
</dbReference>
<keyword evidence="5 6" id="KW-0472">Membrane</keyword>
<evidence type="ECO:0000256" key="6">
    <source>
        <dbReference type="SAM" id="Phobius"/>
    </source>
</evidence>
<comment type="caution">
    <text evidence="7">The sequence shown here is derived from an EMBL/GenBank/DDBJ whole genome shotgun (WGS) entry which is preliminary data.</text>
</comment>
<comment type="subcellular location">
    <subcellularLocation>
        <location evidence="1">Cell membrane</location>
        <topology evidence="1">Multi-pass membrane protein</topology>
    </subcellularLocation>
</comment>
<evidence type="ECO:0000256" key="3">
    <source>
        <dbReference type="ARBA" id="ARBA00022692"/>
    </source>
</evidence>
<feature type="transmembrane region" description="Helical" evidence="6">
    <location>
        <begin position="122"/>
        <end position="145"/>
    </location>
</feature>
<dbReference type="PANTHER" id="PTHR30250">
    <property type="entry name" value="PST FAMILY PREDICTED COLANIC ACID TRANSPORTER"/>
    <property type="match status" value="1"/>
</dbReference>
<evidence type="ECO:0000313" key="10">
    <source>
        <dbReference type="Proteomes" id="UP000283721"/>
    </source>
</evidence>
<keyword evidence="2" id="KW-1003">Cell membrane</keyword>
<feature type="transmembrane region" description="Helical" evidence="6">
    <location>
        <begin position="183"/>
        <end position="205"/>
    </location>
</feature>
<feature type="transmembrane region" description="Helical" evidence="6">
    <location>
        <begin position="438"/>
        <end position="459"/>
    </location>
</feature>
<feature type="transmembrane region" description="Helical" evidence="6">
    <location>
        <begin position="376"/>
        <end position="392"/>
    </location>
</feature>
<evidence type="ECO:0000256" key="5">
    <source>
        <dbReference type="ARBA" id="ARBA00023136"/>
    </source>
</evidence>
<dbReference type="Proteomes" id="UP000283501">
    <property type="component" value="Unassembled WGS sequence"/>
</dbReference>
<feature type="transmembrane region" description="Helical" evidence="6">
    <location>
        <begin position="238"/>
        <end position="260"/>
    </location>
</feature>
<dbReference type="EMBL" id="QSES01000053">
    <property type="protein sequence ID" value="RGZ87943.1"/>
    <property type="molecule type" value="Genomic_DNA"/>
</dbReference>
<evidence type="ECO:0000256" key="1">
    <source>
        <dbReference type="ARBA" id="ARBA00004651"/>
    </source>
</evidence>
<dbReference type="Proteomes" id="UP000283721">
    <property type="component" value="Unassembled WGS sequence"/>
</dbReference>